<dbReference type="HOGENOM" id="CLU_1823035_0_0_5"/>
<dbReference type="AlphaFoldDB" id="A3VGY8"/>
<dbReference type="EMBL" id="AAMT01000008">
    <property type="protein sequence ID" value="EAQ12543.1"/>
    <property type="molecule type" value="Genomic_DNA"/>
</dbReference>
<gene>
    <name evidence="1" type="ORF">RB2654_14695</name>
</gene>
<accession>A3VGY8</accession>
<comment type="caution">
    <text evidence="1">The sequence shown here is derived from an EMBL/GenBank/DDBJ whole genome shotgun (WGS) entry which is preliminary data.</text>
</comment>
<dbReference type="EC" id="2.2.1.7" evidence="1"/>
<keyword evidence="1" id="KW-0808">Transferase</keyword>
<protein>
    <submittedName>
        <fullName evidence="1">1-deoxy-D-xylulose-5-phosphate synthase</fullName>
        <ecNumber evidence="1">2.2.1.7</ecNumber>
    </submittedName>
</protein>
<reference evidence="1 2" key="1">
    <citation type="journal article" date="2010" name="J. Bacteriol.">
        <title>Genome sequences of Pelagibaca bermudensis HTCC2601T and Maritimibacter alkaliphilus HTCC2654T, the type strains of two marine Roseobacter genera.</title>
        <authorList>
            <person name="Thrash J.C."/>
            <person name="Cho J.C."/>
            <person name="Ferriera S."/>
            <person name="Johnson J."/>
            <person name="Vergin K.L."/>
            <person name="Giovannoni S.J."/>
        </authorList>
    </citation>
    <scope>NUCLEOTIDE SEQUENCE [LARGE SCALE GENOMIC DNA]</scope>
    <source>
        <strain evidence="1 2">HTCC2654</strain>
    </source>
</reference>
<dbReference type="Proteomes" id="UP000002931">
    <property type="component" value="Unassembled WGS sequence"/>
</dbReference>
<organism evidence="1 2">
    <name type="scientific">Maritimibacter alkaliphilus HTCC2654</name>
    <dbReference type="NCBI Taxonomy" id="314271"/>
    <lineage>
        <taxon>Bacteria</taxon>
        <taxon>Pseudomonadati</taxon>
        <taxon>Pseudomonadota</taxon>
        <taxon>Alphaproteobacteria</taxon>
        <taxon>Rhodobacterales</taxon>
        <taxon>Roseobacteraceae</taxon>
        <taxon>Maritimibacter</taxon>
    </lineage>
</organism>
<sequence>MHKPHAFQSQHVRDFVRVGEHARRAVRDHGGGEFRRGQHTAFDMHMGVAQAGDQVLAVGVDHLGVVGKAMAGVRTDVGEPPLSDCDLPAVQHFARVDVHDFGAFDDEVGSLTTRSHSDKARCGFGPRFQWSVCHGAIVQQI</sequence>
<dbReference type="GO" id="GO:0008661">
    <property type="term" value="F:1-deoxy-D-xylulose-5-phosphate synthase activity"/>
    <property type="evidence" value="ECO:0007669"/>
    <property type="project" value="UniProtKB-EC"/>
</dbReference>
<name>A3VGY8_9RHOB</name>
<evidence type="ECO:0000313" key="2">
    <source>
        <dbReference type="Proteomes" id="UP000002931"/>
    </source>
</evidence>
<evidence type="ECO:0000313" key="1">
    <source>
        <dbReference type="EMBL" id="EAQ12543.1"/>
    </source>
</evidence>
<keyword evidence="2" id="KW-1185">Reference proteome</keyword>
<proteinExistence type="predicted"/>